<dbReference type="GO" id="GO:0042025">
    <property type="term" value="C:host cell nucleus"/>
    <property type="evidence" value="ECO:0007669"/>
    <property type="project" value="UniProtKB-SubCell"/>
</dbReference>
<dbReference type="GeneID" id="12978916"/>
<dbReference type="HAMAP" id="MF_04049">
    <property type="entry name" value="ADV_CAP8"/>
    <property type="match status" value="1"/>
</dbReference>
<protein>
    <recommendedName>
        <fullName evidence="1">Pre-hexon-linking protein VIII</fullName>
    </recommendedName>
    <alternativeName>
        <fullName evidence="1">Pre-protein VIII</fullName>
        <shortName evidence="1">pVIII</shortName>
    </alternativeName>
    <component>
        <recommendedName>
            <fullName evidence="1">Hexon-linking protein-N</fullName>
        </recommendedName>
        <alternativeName>
            <fullName evidence="1">12.1 kDa protein VIII</fullName>
        </alternativeName>
        <alternativeName>
            <fullName evidence="1">Protein VIII-N</fullName>
        </alternativeName>
    </component>
    <component>
        <recommendedName>
            <fullName evidence="1">Hexon-linking protein-C</fullName>
        </recommendedName>
        <alternativeName>
            <fullName evidence="1">7.6 kDa protein VIII</fullName>
        </alternativeName>
        <alternativeName>
            <fullName evidence="1">Protein VIII-C</fullName>
        </alternativeName>
    </component>
</protein>
<gene>
    <name evidence="2" type="primary">pVIII</name>
    <name evidence="1" type="synonym">L4</name>
</gene>
<feature type="peptide" id="PRO_5011804174" description="Hexon-linking protein-C" evidence="1">
    <location>
        <begin position="165"/>
        <end position="241"/>
    </location>
</feature>
<dbReference type="Pfam" id="PF01310">
    <property type="entry name" value="Adeno_PVIII"/>
    <property type="match status" value="1"/>
</dbReference>
<proteinExistence type="evidence at transcript level"/>
<keyword evidence="1" id="KW-0426">Late protein</keyword>
<dbReference type="GO" id="GO:0031423">
    <property type="term" value="F:hexon binding"/>
    <property type="evidence" value="ECO:0007669"/>
    <property type="project" value="InterPro"/>
</dbReference>
<dbReference type="RefSeq" id="YP_006383570.1">
    <property type="nucleotide sequence ID" value="NC_017979.1"/>
</dbReference>
<accession>I3PMP0</accession>
<keyword evidence="3" id="KW-1185">Reference proteome</keyword>
<keyword evidence="1" id="KW-1048">Host nucleus</keyword>
<dbReference type="Proteomes" id="UP000107383">
    <property type="component" value="Segment"/>
</dbReference>
<dbReference type="EMBL" id="JF510462">
    <property type="protein sequence ID" value="AFC40580.1"/>
    <property type="molecule type" value="Genomic_DNA"/>
</dbReference>
<comment type="caution">
    <text evidence="1">Lacks conserved residue(s) required for the propagation of feature annotation.</text>
</comment>
<reference evidence="2 3" key="1">
    <citation type="journal article" date="2010" name="Acta Vet. Hung.">
        <title>Hepatitis and hydropericardium syndrome associated with adenovirus infection in goslings.</title>
        <authorList>
            <person name="Ivanics E."/>
            <person name="Palya V."/>
            <person name="Markos B."/>
            <person name="Dan A."/>
            <person name="Ursu K."/>
            <person name="Harrach B."/>
            <person name="Kajan G."/>
            <person name="Glavits R."/>
        </authorList>
    </citation>
    <scope>NUCLEOTIDE SEQUENCE [LARGE SCALE GENOMIC DNA]</scope>
    <source>
        <strain evidence="2">P29</strain>
    </source>
</reference>
<dbReference type="GO" id="GO:0019028">
    <property type="term" value="C:viral capsid"/>
    <property type="evidence" value="ECO:0007669"/>
    <property type="project" value="UniProtKB-UniRule"/>
</dbReference>
<name>I3PMP0_9ADEN</name>
<keyword evidence="1" id="KW-0946">Virion</keyword>
<comment type="induction">
    <text evidence="1">Expressed in the late phase of the viral replicative cycle.</text>
</comment>
<comment type="subcellular location">
    <molecule>Hexon-linking protein-C</molecule>
    <subcellularLocation>
        <location evidence="1">Virion</location>
    </subcellularLocation>
    <text evidence="1">Located on the inner side of the capsid shell. Present in 120 copies per virion.</text>
</comment>
<evidence type="ECO:0000313" key="3">
    <source>
        <dbReference type="Proteomes" id="UP000107383"/>
    </source>
</evidence>
<sequence length="241" mass="26638">MLRATPTEYVWKYNPLFGTPAGAQQNYGSTVDWVIPGGRVMYAPVQSLRASVPSPEQYALMTKRFEALSDQQPYANARETAVIAANVADSGVVKSALRPSDYGMRQRIQLAGGAVPFYGSCSEGETQLTGGLSEGRVQLSGGLHARRFSERPPRWCGTEMTGNGLGAPEEVASEAYKYHLRTAGPAITDMPEAYTQRKFMETHVPVVVPKPFRSEDPERFPAQFSAIYKGKNAFENEFWDW</sequence>
<comment type="subunit">
    <text evidence="1">Interacts with the peripentonal hexons as well as the hexons in the facets. Part of a complex composed of the core-capsid bridging protein, the endosome lysis protein VI and the hexon-linking protein VIII; these interactions bridge the virus core to the capsid.</text>
</comment>
<feature type="site" description="Cleavage; by viral protease" evidence="1">
    <location>
        <begin position="164"/>
        <end position="165"/>
    </location>
</feature>
<comment type="miscellaneous">
    <text evidence="1">All late proteins expressed from the major late promoter are produced by alternative splicing and alternative polyadenylation of the same gene giving rise to non-overlapping ORFs. A leader sequence is present in the N-terminus of all these mRNAs and is recognized by the viral shutoff protein to provide expression although conventional translation via ribosome scanning from the cap has been shut off in the host cell.</text>
</comment>
<evidence type="ECO:0000313" key="2">
    <source>
        <dbReference type="EMBL" id="AFC40580.1"/>
    </source>
</evidence>
<comment type="function">
    <text evidence="1">Hexon-linking protein-N: Structural component of the virion that acts as a cement protein on the capsid interior and which glue the peripentonal hexons and group-of-nine hexons together.</text>
</comment>
<comment type="similarity">
    <text evidence="1">Belongs to the adenoviridae hexon-linking protein family.</text>
</comment>
<comment type="function">
    <text evidence="1">Hexon-linking protein-C: Structural component of the virion that acts as a cement protein on the capsid interior and which glue the peripentonal hexons and group-of-nine hexons together.</text>
</comment>
<comment type="PTM">
    <text evidence="1">Cleaved by the viral protease during virion maturation. May cause the middle segment to be shed from the capsid.</text>
</comment>
<keyword evidence="1" id="KW-0597">Phosphoprotein</keyword>
<keyword evidence="1" id="KW-0167">Capsid protein</keyword>
<feature type="site" description="Cleavage; by viral protease" evidence="1">
    <location>
        <begin position="113"/>
        <end position="114"/>
    </location>
</feature>
<comment type="subcellular location">
    <molecule>Pre-hexon-linking protein VIII</molecule>
    <subcellularLocation>
        <location evidence="1">Host nucleus</location>
    </subcellularLocation>
</comment>
<feature type="chain" id="PRO_5023541422" description="Pre-hexon-linking protein VIII" evidence="1">
    <location>
        <begin position="1"/>
        <end position="241"/>
    </location>
</feature>
<dbReference type="OrthoDB" id="8443at10239"/>
<organism evidence="2 3">
    <name type="scientific">Goose adenovirus 4</name>
    <dbReference type="NCBI Taxonomy" id="1193422"/>
    <lineage>
        <taxon>Viruses</taxon>
        <taxon>Varidnaviria</taxon>
        <taxon>Bamfordvirae</taxon>
        <taxon>Preplasmiviricota</taxon>
        <taxon>Polisuviricotina</taxon>
        <taxon>Pharingeaviricetes</taxon>
        <taxon>Rowavirales</taxon>
        <taxon>Adenoviridae</taxon>
        <taxon>Aviadenovirus</taxon>
        <taxon>Aviadenovirus anseris</taxon>
        <taxon>Goose aviadenovirus A</taxon>
    </lineage>
</organism>
<dbReference type="InterPro" id="IPR000646">
    <property type="entry name" value="Adeno_PVIII"/>
</dbReference>
<feature type="peptide" id="PRO_5011804175" description="Hexon-linking protein-N" evidence="1">
    <location>
        <begin position="1"/>
        <end position="113"/>
    </location>
</feature>
<evidence type="ECO:0000256" key="1">
    <source>
        <dbReference type="HAMAP-Rule" id="MF_04049"/>
    </source>
</evidence>
<reference evidence="2 3" key="2">
    <citation type="journal article" date="2012" name="J. Gen. Virol.">
        <title>Genome sequence of a waterfowl aviadenovirus, goose adenovirus 4.</title>
        <authorList>
            <person name="Kajan G.L."/>
            <person name="Davison A.J."/>
            <person name="Palya V."/>
            <person name="Harrach B."/>
            <person name="Benko M."/>
        </authorList>
    </citation>
    <scope>NUCLEOTIDE SEQUENCE [LARGE SCALE GENOMIC DNA]</scope>
    <source>
        <strain evidence="2">P29</strain>
    </source>
</reference>
<comment type="subcellular location">
    <molecule>Hexon-linking protein-N</molecule>
    <subcellularLocation>
        <location evidence="1">Virion</location>
    </subcellularLocation>
    <text evidence="1">Located on the inner side of the capsid shell. Present in 120 copies per virion.</text>
</comment>
<dbReference type="KEGG" id="vg:12978916"/>